<dbReference type="InterPro" id="IPR012902">
    <property type="entry name" value="N_methyl_site"/>
</dbReference>
<accession>B7WRV7</accession>
<sequence precursor="true">MNFIHLSRPKSSIFRHRRLAQQGLTLIELLVAMGLGLLIALAAASALVVARQGFSNVDAASQLRDNGRFVQDVLQRIGVQVGFKSLQYAATTRTANTKGVTDNPEPNIYGMNNASRTSNNAWYEGTSRANGSVAYGSDILVLRFQTSTATESSPAADGTMIDCMGIAPTAIPTARDDRLISILHVGIGTDGEPALMCSRSTTGSAPYDTQPLVSGVENFQVLYGVDGVTPGNTTVPIATAADSVPERYLRADQLTVADNDLATYANWQRVRSLRIGLVLRGAPGSALDRTSQTFYPLGSAKASSSGAIGSAFASSSDPNTTFTPTADGRLRQVVTFTVHLRNFQGDI</sequence>
<reference evidence="1 2" key="1">
    <citation type="journal article" date="2004" name="Appl. Environ. Microbiol.">
        <title>Mineralization of individual congeners of linear alkylbenzenesulfonate by defined pairs of heterotrophic bacteria.</title>
        <authorList>
            <person name="Schleheck D."/>
            <person name="Knepper T.P."/>
            <person name="Fischer K."/>
            <person name="Cook A.M."/>
        </authorList>
    </citation>
    <scope>NUCLEOTIDE SEQUENCE [LARGE SCALE GENOMIC DNA]</scope>
    <source>
        <strain evidence="2">DSM 14576 / KF-1</strain>
    </source>
</reference>
<dbReference type="eggNOG" id="COG4966">
    <property type="taxonomic scope" value="Bacteria"/>
</dbReference>
<gene>
    <name evidence="1" type="ORF">CtesDRAFT_PD3959</name>
</gene>
<dbReference type="NCBIfam" id="TIGR02532">
    <property type="entry name" value="IV_pilin_GFxxxE"/>
    <property type="match status" value="1"/>
</dbReference>
<dbReference type="PROSITE" id="PS00409">
    <property type="entry name" value="PROKAR_NTER_METHYL"/>
    <property type="match status" value="1"/>
</dbReference>
<dbReference type="EMBL" id="AAUJ02000001">
    <property type="protein sequence ID" value="EED69011.1"/>
    <property type="molecule type" value="Genomic_DNA"/>
</dbReference>
<evidence type="ECO:0000313" key="1">
    <source>
        <dbReference type="EMBL" id="EED69011.1"/>
    </source>
</evidence>
<dbReference type="GO" id="GO:0043683">
    <property type="term" value="P:type IV pilus assembly"/>
    <property type="evidence" value="ECO:0007669"/>
    <property type="project" value="InterPro"/>
</dbReference>
<dbReference type="Proteomes" id="UP000003039">
    <property type="component" value="Unassembled WGS sequence"/>
</dbReference>
<dbReference type="RefSeq" id="WP_003057849.1">
    <property type="nucleotide sequence ID" value="NZ_AAUJ02000001.1"/>
</dbReference>
<dbReference type="AlphaFoldDB" id="B7WRV7"/>
<dbReference type="OrthoDB" id="8780389at2"/>
<organism evidence="1 2">
    <name type="scientific">Comamonas testosteroni (strain DSM 14576 / KF-1)</name>
    <name type="common">Pseudomonas testosteroni</name>
    <dbReference type="NCBI Taxonomy" id="399795"/>
    <lineage>
        <taxon>Bacteria</taxon>
        <taxon>Pseudomonadati</taxon>
        <taxon>Pseudomonadota</taxon>
        <taxon>Betaproteobacteria</taxon>
        <taxon>Burkholderiales</taxon>
        <taxon>Comamonadaceae</taxon>
        <taxon>Comamonas</taxon>
    </lineage>
</organism>
<name>B7WRV7_COMTK</name>
<keyword evidence="1" id="KW-0472">Membrane</keyword>
<proteinExistence type="predicted"/>
<protein>
    <submittedName>
        <fullName evidence="1">Putative transmembrane protein</fullName>
    </submittedName>
</protein>
<comment type="caution">
    <text evidence="1">The sequence shown here is derived from an EMBL/GenBank/DDBJ whole genome shotgun (WGS) entry which is preliminary data.</text>
</comment>
<dbReference type="InterPro" id="IPR032092">
    <property type="entry name" value="PilW"/>
</dbReference>
<evidence type="ECO:0000313" key="2">
    <source>
        <dbReference type="Proteomes" id="UP000003039"/>
    </source>
</evidence>
<dbReference type="Pfam" id="PF07963">
    <property type="entry name" value="N_methyl"/>
    <property type="match status" value="1"/>
</dbReference>
<dbReference type="Pfam" id="PF16074">
    <property type="entry name" value="PilW"/>
    <property type="match status" value="1"/>
</dbReference>
<keyword evidence="1" id="KW-0812">Transmembrane</keyword>